<keyword evidence="5 7" id="KW-1133">Transmembrane helix</keyword>
<protein>
    <submittedName>
        <fullName evidence="9">DUF421 domain-containing protein</fullName>
    </submittedName>
</protein>
<dbReference type="RefSeq" id="WP_011320132.1">
    <property type="nucleotide sequence ID" value="NZ_JACKZP010000083.1"/>
</dbReference>
<evidence type="ECO:0000259" key="8">
    <source>
        <dbReference type="Pfam" id="PF04239"/>
    </source>
</evidence>
<comment type="subcellular location">
    <subcellularLocation>
        <location evidence="1">Cell membrane</location>
        <topology evidence="1">Multi-pass membrane protein</topology>
    </subcellularLocation>
</comment>
<dbReference type="GeneID" id="58726194"/>
<organism evidence="9 10">
    <name type="scientific">Trichormus variabilis N2B</name>
    <dbReference type="NCBI Taxonomy" id="2681315"/>
    <lineage>
        <taxon>Bacteria</taxon>
        <taxon>Bacillati</taxon>
        <taxon>Cyanobacteriota</taxon>
        <taxon>Cyanophyceae</taxon>
        <taxon>Nostocales</taxon>
        <taxon>Nostocaceae</taxon>
        <taxon>Trichormus</taxon>
    </lineage>
</organism>
<dbReference type="Pfam" id="PF04239">
    <property type="entry name" value="DUF421"/>
    <property type="match status" value="1"/>
</dbReference>
<evidence type="ECO:0000256" key="2">
    <source>
        <dbReference type="ARBA" id="ARBA00006448"/>
    </source>
</evidence>
<dbReference type="PANTHER" id="PTHR34582:SF6">
    <property type="entry name" value="UPF0702 TRANSMEMBRANE PROTEIN YCAP"/>
    <property type="match status" value="1"/>
</dbReference>
<evidence type="ECO:0000256" key="4">
    <source>
        <dbReference type="ARBA" id="ARBA00022692"/>
    </source>
</evidence>
<evidence type="ECO:0000256" key="1">
    <source>
        <dbReference type="ARBA" id="ARBA00004651"/>
    </source>
</evidence>
<feature type="domain" description="YetF C-terminal" evidence="8">
    <location>
        <begin position="100"/>
        <end position="166"/>
    </location>
</feature>
<dbReference type="InterPro" id="IPR023090">
    <property type="entry name" value="UPF0702_alpha/beta_dom_sf"/>
</dbReference>
<keyword evidence="3" id="KW-1003">Cell membrane</keyword>
<evidence type="ECO:0000313" key="10">
    <source>
        <dbReference type="Proteomes" id="UP000570851"/>
    </source>
</evidence>
<evidence type="ECO:0000313" key="9">
    <source>
        <dbReference type="EMBL" id="MBC1303965.1"/>
    </source>
</evidence>
<keyword evidence="10" id="KW-1185">Reference proteome</keyword>
<evidence type="ECO:0000256" key="7">
    <source>
        <dbReference type="SAM" id="Phobius"/>
    </source>
</evidence>
<dbReference type="EMBL" id="JACKZP010000083">
    <property type="protein sequence ID" value="MBC1303965.1"/>
    <property type="molecule type" value="Genomic_DNA"/>
</dbReference>
<sequence>MMNWFSINWHAIFVPSISILELVIRGSLVYLALFSVLRLLPSRQMGTLGITDLLVVVLFAEAAQNAMASNYTSITEGAILVGTVIFWSYFLNWLGYKLPIVQRFLNPPPLLLVKNGKTIERHLQRELITEDELKSKLRQQGVEFLADVKLAYMEADGSISIITSESKLVARE</sequence>
<evidence type="ECO:0000256" key="5">
    <source>
        <dbReference type="ARBA" id="ARBA00022989"/>
    </source>
</evidence>
<name>A0ABR6SC46_ANAVA</name>
<gene>
    <name evidence="9" type="ORF">GNE12_18815</name>
</gene>
<evidence type="ECO:0000256" key="3">
    <source>
        <dbReference type="ARBA" id="ARBA00022475"/>
    </source>
</evidence>
<proteinExistence type="inferred from homology"/>
<accession>A0ABR6SC46</accession>
<feature type="transmembrane region" description="Helical" evidence="7">
    <location>
        <begin position="78"/>
        <end position="96"/>
    </location>
</feature>
<comment type="caution">
    <text evidence="9">The sequence shown here is derived from an EMBL/GenBank/DDBJ whole genome shotgun (WGS) entry which is preliminary data.</text>
</comment>
<keyword evidence="4 7" id="KW-0812">Transmembrane</keyword>
<reference evidence="9 10" key="1">
    <citation type="submission" date="2019-11" db="EMBL/GenBank/DDBJ databases">
        <title>Comparison of genomes from free-living endosymbiotic cyanobacteria isolated from Azolla.</title>
        <authorList>
            <person name="Thiel T."/>
            <person name="Pratte B."/>
        </authorList>
    </citation>
    <scope>NUCLEOTIDE SEQUENCE [LARGE SCALE GENOMIC DNA]</scope>
    <source>
        <strain evidence="9 10">N2B</strain>
    </source>
</reference>
<dbReference type="InterPro" id="IPR007353">
    <property type="entry name" value="DUF421"/>
</dbReference>
<keyword evidence="6 7" id="KW-0472">Membrane</keyword>
<dbReference type="Proteomes" id="UP000570851">
    <property type="component" value="Unassembled WGS sequence"/>
</dbReference>
<evidence type="ECO:0000256" key="6">
    <source>
        <dbReference type="ARBA" id="ARBA00023136"/>
    </source>
</evidence>
<dbReference type="Gene3D" id="3.30.240.20">
    <property type="entry name" value="bsu07140 like domains"/>
    <property type="match status" value="1"/>
</dbReference>
<feature type="transmembrane region" description="Helical" evidence="7">
    <location>
        <begin position="12"/>
        <end position="33"/>
    </location>
</feature>
<comment type="similarity">
    <text evidence="2">Belongs to the UPF0702 family.</text>
</comment>
<dbReference type="PANTHER" id="PTHR34582">
    <property type="entry name" value="UPF0702 TRANSMEMBRANE PROTEIN YCAP"/>
    <property type="match status" value="1"/>
</dbReference>